<evidence type="ECO:0000256" key="1">
    <source>
        <dbReference type="SAM" id="MobiDB-lite"/>
    </source>
</evidence>
<keyword evidence="3" id="KW-1185">Reference proteome</keyword>
<accession>A0ABR3JR30</accession>
<proteinExistence type="predicted"/>
<comment type="caution">
    <text evidence="2">The sequence shown here is derived from an EMBL/GenBank/DDBJ whole genome shotgun (WGS) entry which is preliminary data.</text>
</comment>
<feature type="region of interest" description="Disordered" evidence="1">
    <location>
        <begin position="638"/>
        <end position="725"/>
    </location>
</feature>
<evidence type="ECO:0000313" key="2">
    <source>
        <dbReference type="EMBL" id="KAL0957915.1"/>
    </source>
</evidence>
<reference evidence="3" key="1">
    <citation type="submission" date="2024-06" db="EMBL/GenBank/DDBJ databases">
        <title>Multi-omics analyses provide insights into the biosynthesis of the anticancer antibiotic pleurotin in Hohenbuehelia grisea.</title>
        <authorList>
            <person name="Weaver J.A."/>
            <person name="Alberti F."/>
        </authorList>
    </citation>
    <scope>NUCLEOTIDE SEQUENCE [LARGE SCALE GENOMIC DNA]</scope>
    <source>
        <strain evidence="3">T-177</strain>
    </source>
</reference>
<dbReference type="EMBL" id="JASNQZ010000004">
    <property type="protein sequence ID" value="KAL0957915.1"/>
    <property type="molecule type" value="Genomic_DNA"/>
</dbReference>
<feature type="region of interest" description="Disordered" evidence="1">
    <location>
        <begin position="94"/>
        <end position="119"/>
    </location>
</feature>
<evidence type="ECO:0000313" key="3">
    <source>
        <dbReference type="Proteomes" id="UP001556367"/>
    </source>
</evidence>
<feature type="region of interest" description="Disordered" evidence="1">
    <location>
        <begin position="1"/>
        <end position="23"/>
    </location>
</feature>
<feature type="region of interest" description="Disordered" evidence="1">
    <location>
        <begin position="405"/>
        <end position="514"/>
    </location>
</feature>
<feature type="compositionally biased region" description="Low complexity" evidence="1">
    <location>
        <begin position="191"/>
        <end position="203"/>
    </location>
</feature>
<protein>
    <submittedName>
        <fullName evidence="2">Uncharacterized protein</fullName>
    </submittedName>
</protein>
<organism evidence="2 3">
    <name type="scientific">Hohenbuehelia grisea</name>
    <dbReference type="NCBI Taxonomy" id="104357"/>
    <lineage>
        <taxon>Eukaryota</taxon>
        <taxon>Fungi</taxon>
        <taxon>Dikarya</taxon>
        <taxon>Basidiomycota</taxon>
        <taxon>Agaricomycotina</taxon>
        <taxon>Agaricomycetes</taxon>
        <taxon>Agaricomycetidae</taxon>
        <taxon>Agaricales</taxon>
        <taxon>Pleurotineae</taxon>
        <taxon>Pleurotaceae</taxon>
        <taxon>Hohenbuehelia</taxon>
    </lineage>
</organism>
<name>A0ABR3JR30_9AGAR</name>
<feature type="region of interest" description="Disordered" evidence="1">
    <location>
        <begin position="545"/>
        <end position="610"/>
    </location>
</feature>
<feature type="compositionally biased region" description="Polar residues" evidence="1">
    <location>
        <begin position="1"/>
        <end position="10"/>
    </location>
</feature>
<sequence>MFSTVGSASLSAPKGGHKASAKKYSMPMPQSFSVRIFKNPTFSSVPHTTAKFDIGYRSTAFAVPVERRQSQTWAPSHRQDVEARLYSNFYPPPSFPPSNNVSSNTRAYDSRGAGTIPKYSIYPNTTKDTFIYEASLSSKSDLYSNSDDTASSTTIATPPSSFFSPALSTDSTTSVKSDAPAEQTPSRTGLRSSPPSSVTRSSSYAQAPPISRNPSTSAVNASHDASIYSTALTVCRVPSSRASHEHPSNGSGVLGRSVTPQATQRGSLGVSGYPVNSYFTANAATHALARSYPSDPWQDALDESLLDAASDLARLNASYNAIPPSTYPAPSADYHESIAPIPLPPDHSGRYISDAEYSRFLPDGGPRRASPEQIVYGGDGTAQIAADDGGSADWYFAQQTESGSLSQASSAFSSGPSGQFPEPRTQPSAASSGLPFGGLTSAPSRNGSSNGSDSGSSQPPPIPLQTRPPNAAASFPSTGQLGAYQPFSSSSQYLVSDTPTFPTNGGDPLYSLPATTAYSQSQGLNPAGSAQAALPVPFPSFSEAVSARVPSRTPSLSPPPSALDTGRTRKDSIAVEAARMIRRQDRPASVSPPPTEPRSRQSSATSEASRAMALMTISARTQVANPAAGMVIQPPPSAQFSQISKSSTVVTQNQAREVNTRSPSLPSLVHPQQTGQSVQAPGPGIQNTQAAQAPRRPLPQPVRRGSDTAVIPPPQQSNVKKPAFPEPLRRHSDGDQVPHHTGVPLAVSRLRVRWNECLVCPSPIFPSQRRKGWFNRRGDQLWTNEGAYKPPADGGEYPVDLDGYPEYGQGWMNEEGMRIDMEHRLVPKVPLKSALKQPPQ</sequence>
<feature type="compositionally biased region" description="Polar residues" evidence="1">
    <location>
        <begin position="638"/>
        <end position="679"/>
    </location>
</feature>
<feature type="compositionally biased region" description="Polar residues" evidence="1">
    <location>
        <begin position="475"/>
        <end position="503"/>
    </location>
</feature>
<dbReference type="Proteomes" id="UP001556367">
    <property type="component" value="Unassembled WGS sequence"/>
</dbReference>
<feature type="compositionally biased region" description="Low complexity" evidence="1">
    <location>
        <begin position="443"/>
        <end position="457"/>
    </location>
</feature>
<feature type="region of interest" description="Disordered" evidence="1">
    <location>
        <begin position="239"/>
        <end position="266"/>
    </location>
</feature>
<feature type="compositionally biased region" description="Low complexity" evidence="1">
    <location>
        <begin position="405"/>
        <end position="421"/>
    </location>
</feature>
<feature type="compositionally biased region" description="Low complexity" evidence="1">
    <location>
        <begin position="142"/>
        <end position="169"/>
    </location>
</feature>
<feature type="region of interest" description="Disordered" evidence="1">
    <location>
        <begin position="142"/>
        <end position="221"/>
    </location>
</feature>
<gene>
    <name evidence="2" type="ORF">HGRIS_000096</name>
</gene>